<proteinExistence type="predicted"/>
<accession>A0A4C1VQI7</accession>
<gene>
    <name evidence="2" type="ORF">EVAR_88984_1</name>
</gene>
<sequence>MTAIDDTVERPAPATRLDHVAADKSESSKLSVGSRGRIYTPFQFRASLEPTERDSTKAIRARPVRELKALPLAH</sequence>
<name>A0A4C1VQI7_EUMVA</name>
<keyword evidence="3" id="KW-1185">Reference proteome</keyword>
<dbReference type="AlphaFoldDB" id="A0A4C1VQI7"/>
<evidence type="ECO:0000256" key="1">
    <source>
        <dbReference type="SAM" id="MobiDB-lite"/>
    </source>
</evidence>
<dbReference type="Proteomes" id="UP000299102">
    <property type="component" value="Unassembled WGS sequence"/>
</dbReference>
<evidence type="ECO:0000313" key="3">
    <source>
        <dbReference type="Proteomes" id="UP000299102"/>
    </source>
</evidence>
<organism evidence="2 3">
    <name type="scientific">Eumeta variegata</name>
    <name type="common">Bagworm moth</name>
    <name type="synonym">Eumeta japonica</name>
    <dbReference type="NCBI Taxonomy" id="151549"/>
    <lineage>
        <taxon>Eukaryota</taxon>
        <taxon>Metazoa</taxon>
        <taxon>Ecdysozoa</taxon>
        <taxon>Arthropoda</taxon>
        <taxon>Hexapoda</taxon>
        <taxon>Insecta</taxon>
        <taxon>Pterygota</taxon>
        <taxon>Neoptera</taxon>
        <taxon>Endopterygota</taxon>
        <taxon>Lepidoptera</taxon>
        <taxon>Glossata</taxon>
        <taxon>Ditrysia</taxon>
        <taxon>Tineoidea</taxon>
        <taxon>Psychidae</taxon>
        <taxon>Oiketicinae</taxon>
        <taxon>Eumeta</taxon>
    </lineage>
</organism>
<reference evidence="2 3" key="1">
    <citation type="journal article" date="2019" name="Commun. Biol.">
        <title>The bagworm genome reveals a unique fibroin gene that provides high tensile strength.</title>
        <authorList>
            <person name="Kono N."/>
            <person name="Nakamura H."/>
            <person name="Ohtoshi R."/>
            <person name="Tomita M."/>
            <person name="Numata K."/>
            <person name="Arakawa K."/>
        </authorList>
    </citation>
    <scope>NUCLEOTIDE SEQUENCE [LARGE SCALE GENOMIC DNA]</scope>
</reference>
<evidence type="ECO:0000313" key="2">
    <source>
        <dbReference type="EMBL" id="GBP40923.1"/>
    </source>
</evidence>
<dbReference type="EMBL" id="BGZK01000389">
    <property type="protein sequence ID" value="GBP40923.1"/>
    <property type="molecule type" value="Genomic_DNA"/>
</dbReference>
<feature type="compositionally biased region" description="Basic and acidic residues" evidence="1">
    <location>
        <begin position="16"/>
        <end position="27"/>
    </location>
</feature>
<protein>
    <submittedName>
        <fullName evidence="2">Uncharacterized protein</fullName>
    </submittedName>
</protein>
<feature type="region of interest" description="Disordered" evidence="1">
    <location>
        <begin position="1"/>
        <end position="28"/>
    </location>
</feature>
<comment type="caution">
    <text evidence="2">The sequence shown here is derived from an EMBL/GenBank/DDBJ whole genome shotgun (WGS) entry which is preliminary data.</text>
</comment>